<name>A0A5E7TAA1_PSEFL</name>
<evidence type="ECO:0008006" key="3">
    <source>
        <dbReference type="Google" id="ProtNLM"/>
    </source>
</evidence>
<reference evidence="1 2" key="1">
    <citation type="submission" date="2019-09" db="EMBL/GenBank/DDBJ databases">
        <authorList>
            <person name="Chandra G."/>
            <person name="Truman W A."/>
        </authorList>
    </citation>
    <scope>NUCLEOTIDE SEQUENCE [LARGE SCALE GENOMIC DNA]</scope>
    <source>
        <strain evidence="1">PS925</strain>
    </source>
</reference>
<dbReference type="EMBL" id="CABVJG010000005">
    <property type="protein sequence ID" value="VVP95992.1"/>
    <property type="molecule type" value="Genomic_DNA"/>
</dbReference>
<protein>
    <recommendedName>
        <fullName evidence="3">Ig-like domain repeat protein</fullName>
    </recommendedName>
</protein>
<organism evidence="1 2">
    <name type="scientific">Pseudomonas fluorescens</name>
    <dbReference type="NCBI Taxonomy" id="294"/>
    <lineage>
        <taxon>Bacteria</taxon>
        <taxon>Pseudomonadati</taxon>
        <taxon>Pseudomonadota</taxon>
        <taxon>Gammaproteobacteria</taxon>
        <taxon>Pseudomonadales</taxon>
        <taxon>Pseudomonadaceae</taxon>
        <taxon>Pseudomonas</taxon>
    </lineage>
</organism>
<dbReference type="Gene3D" id="2.60.40.10">
    <property type="entry name" value="Immunoglobulins"/>
    <property type="match status" value="1"/>
</dbReference>
<dbReference type="AlphaFoldDB" id="A0A5E7TAA1"/>
<dbReference type="InterPro" id="IPR013783">
    <property type="entry name" value="Ig-like_fold"/>
</dbReference>
<evidence type="ECO:0000313" key="1">
    <source>
        <dbReference type="EMBL" id="VVP95992.1"/>
    </source>
</evidence>
<dbReference type="Proteomes" id="UP000412311">
    <property type="component" value="Unassembled WGS sequence"/>
</dbReference>
<sequence>MALENPLPLPQMPQAIGSGATATLAPLNAQTGGRVIVAYTGMSDKHSIQLTMTGTPGAGSPTIAPKPGVASGSVEFLIPPEAIAANIGNTAKTFTLQYEVTQGTNKFPSLALTVTVTPLPAAELDKLSIVQAQGNELDVTQLAAGGTFRAGVWAFMKNGQPVWAELKGKTSQGAEHNRVLWRVPGASVNQTWINAGKYEQVIPYSYLKDLGHDTDLELHYKLALTLSQVEADAIVGPVKIYKVKALEDVKPAITKVNGSPSGVEVPPDETSVETGVILTGTAAKGQEVEVFDDTTPKGQPTADTSTGIWTHTITGLSVATHSFTAKAKYGSEQTSTARPHTIVAVVVPTLNSIKGSPSGVEIPDNGFIVETAVTLSGVASKGQKVEIFDGAVSKGPATADPTTGVWTLLVSALAVAGHSFTAKALYGSGAVSAARTLTVTAATAPTLTSVKGSPSGVEIPDGGVTVETAVTLSGVAAKGQKVEIFDGAVPKGPATADPTTGVWTLLVSALTVAAHSFTAKALYGSGSVSAARTLTVTAATAPTLTSVKGSPSGVEIPQGGNTGETAVTLSGVAAKGQKVEIFDGAASKGPATANPTTGVWTLLVRDLAVGAHNFTAKALYSSGQESSTRTFRVRDIENFESTPPQTVSEIGQSILTGKLKITFLSKVKSADILEVSRTWDNGPVRGLSLYGYLALTASDSYSISYSIELRDRTASRVLFWIAGANITNPAGANLNMVFLNNAGSPLHTINRVVPSSTHLEQIDSGVLNNIKSIKVTVNDQVSFDEFEFL</sequence>
<proteinExistence type="predicted"/>
<gene>
    <name evidence="1" type="ORF">PS925_01840</name>
</gene>
<accession>A0A5E7TAA1</accession>
<evidence type="ECO:0000313" key="2">
    <source>
        <dbReference type="Proteomes" id="UP000412311"/>
    </source>
</evidence>